<keyword evidence="3" id="KW-1185">Reference proteome</keyword>
<proteinExistence type="predicted"/>
<gene>
    <name evidence="2" type="ORF">BJ322DRAFT_265286</name>
</gene>
<feature type="coiled-coil region" evidence="1">
    <location>
        <begin position="1"/>
        <end position="112"/>
    </location>
</feature>
<evidence type="ECO:0000256" key="1">
    <source>
        <dbReference type="SAM" id="Coils"/>
    </source>
</evidence>
<dbReference type="AlphaFoldDB" id="A0A9P6H7R4"/>
<dbReference type="EMBL" id="WIUZ02000014">
    <property type="protein sequence ID" value="KAF9781266.1"/>
    <property type="molecule type" value="Genomic_DNA"/>
</dbReference>
<evidence type="ECO:0000313" key="3">
    <source>
        <dbReference type="Proteomes" id="UP000736335"/>
    </source>
</evidence>
<reference evidence="2" key="1">
    <citation type="journal article" date="2020" name="Nat. Commun.">
        <title>Large-scale genome sequencing of mycorrhizal fungi provides insights into the early evolution of symbiotic traits.</title>
        <authorList>
            <person name="Miyauchi S."/>
            <person name="Kiss E."/>
            <person name="Kuo A."/>
            <person name="Drula E."/>
            <person name="Kohler A."/>
            <person name="Sanchez-Garcia M."/>
            <person name="Morin E."/>
            <person name="Andreopoulos B."/>
            <person name="Barry K.W."/>
            <person name="Bonito G."/>
            <person name="Buee M."/>
            <person name="Carver A."/>
            <person name="Chen C."/>
            <person name="Cichocki N."/>
            <person name="Clum A."/>
            <person name="Culley D."/>
            <person name="Crous P.W."/>
            <person name="Fauchery L."/>
            <person name="Girlanda M."/>
            <person name="Hayes R.D."/>
            <person name="Keri Z."/>
            <person name="LaButti K."/>
            <person name="Lipzen A."/>
            <person name="Lombard V."/>
            <person name="Magnuson J."/>
            <person name="Maillard F."/>
            <person name="Murat C."/>
            <person name="Nolan M."/>
            <person name="Ohm R.A."/>
            <person name="Pangilinan J."/>
            <person name="Pereira M.F."/>
            <person name="Perotto S."/>
            <person name="Peter M."/>
            <person name="Pfister S."/>
            <person name="Riley R."/>
            <person name="Sitrit Y."/>
            <person name="Stielow J.B."/>
            <person name="Szollosi G."/>
            <person name="Zifcakova L."/>
            <person name="Stursova M."/>
            <person name="Spatafora J.W."/>
            <person name="Tedersoo L."/>
            <person name="Vaario L.M."/>
            <person name="Yamada A."/>
            <person name="Yan M."/>
            <person name="Wang P."/>
            <person name="Xu J."/>
            <person name="Bruns T."/>
            <person name="Baldrian P."/>
            <person name="Vilgalys R."/>
            <person name="Dunand C."/>
            <person name="Henrissat B."/>
            <person name="Grigoriev I.V."/>
            <person name="Hibbett D."/>
            <person name="Nagy L.G."/>
            <person name="Martin F.M."/>
        </authorList>
    </citation>
    <scope>NUCLEOTIDE SEQUENCE</scope>
    <source>
        <strain evidence="2">UH-Tt-Lm1</strain>
    </source>
</reference>
<sequence length="149" mass="17158">MRLLKEELEQAIKDENEETKRELETETKRVQREIERFQNDARRLESDYKSEKGKLESRLVQMELEAREEADRIAAECQRQVDELRSALQSSAEASEREKAEMLEQIDQLSRRGARAQAFGPAGHGVFSMIGAILDQPIPLRNGLASFLR</sequence>
<accession>A0A9P6H7R4</accession>
<organism evidence="2 3">
    <name type="scientific">Thelephora terrestris</name>
    <dbReference type="NCBI Taxonomy" id="56493"/>
    <lineage>
        <taxon>Eukaryota</taxon>
        <taxon>Fungi</taxon>
        <taxon>Dikarya</taxon>
        <taxon>Basidiomycota</taxon>
        <taxon>Agaricomycotina</taxon>
        <taxon>Agaricomycetes</taxon>
        <taxon>Thelephorales</taxon>
        <taxon>Thelephoraceae</taxon>
        <taxon>Thelephora</taxon>
    </lineage>
</organism>
<comment type="caution">
    <text evidence="2">The sequence shown here is derived from an EMBL/GenBank/DDBJ whole genome shotgun (WGS) entry which is preliminary data.</text>
</comment>
<name>A0A9P6H7R4_9AGAM</name>
<protein>
    <submittedName>
        <fullName evidence="2">Uncharacterized protein</fullName>
    </submittedName>
</protein>
<reference evidence="2" key="2">
    <citation type="submission" date="2020-11" db="EMBL/GenBank/DDBJ databases">
        <authorList>
            <consortium name="DOE Joint Genome Institute"/>
            <person name="Kuo A."/>
            <person name="Miyauchi S."/>
            <person name="Kiss E."/>
            <person name="Drula E."/>
            <person name="Kohler A."/>
            <person name="Sanchez-Garcia M."/>
            <person name="Andreopoulos B."/>
            <person name="Barry K.W."/>
            <person name="Bonito G."/>
            <person name="Buee M."/>
            <person name="Carver A."/>
            <person name="Chen C."/>
            <person name="Cichocki N."/>
            <person name="Clum A."/>
            <person name="Culley D."/>
            <person name="Crous P.W."/>
            <person name="Fauchery L."/>
            <person name="Girlanda M."/>
            <person name="Hayes R."/>
            <person name="Keri Z."/>
            <person name="Labutti K."/>
            <person name="Lipzen A."/>
            <person name="Lombard V."/>
            <person name="Magnuson J."/>
            <person name="Maillard F."/>
            <person name="Morin E."/>
            <person name="Murat C."/>
            <person name="Nolan M."/>
            <person name="Ohm R."/>
            <person name="Pangilinan J."/>
            <person name="Pereira M."/>
            <person name="Perotto S."/>
            <person name="Peter M."/>
            <person name="Riley R."/>
            <person name="Sitrit Y."/>
            <person name="Stielow B."/>
            <person name="Szollosi G."/>
            <person name="Zifcakova L."/>
            <person name="Stursova M."/>
            <person name="Spatafora J.W."/>
            <person name="Tedersoo L."/>
            <person name="Vaario L.-M."/>
            <person name="Yamada A."/>
            <person name="Yan M."/>
            <person name="Wang P."/>
            <person name="Xu J."/>
            <person name="Bruns T."/>
            <person name="Baldrian P."/>
            <person name="Vilgalys R."/>
            <person name="Henrissat B."/>
            <person name="Grigoriev I.V."/>
            <person name="Hibbett D."/>
            <person name="Nagy L.G."/>
            <person name="Martin F.M."/>
        </authorList>
    </citation>
    <scope>NUCLEOTIDE SEQUENCE</scope>
    <source>
        <strain evidence="2">UH-Tt-Lm1</strain>
    </source>
</reference>
<dbReference type="Proteomes" id="UP000736335">
    <property type="component" value="Unassembled WGS sequence"/>
</dbReference>
<keyword evidence="1" id="KW-0175">Coiled coil</keyword>
<evidence type="ECO:0000313" key="2">
    <source>
        <dbReference type="EMBL" id="KAF9781266.1"/>
    </source>
</evidence>